<feature type="non-terminal residue" evidence="2">
    <location>
        <position position="50"/>
    </location>
</feature>
<gene>
    <name evidence="2" type="ORF">LCGC14_1724280</name>
</gene>
<dbReference type="Gene3D" id="3.40.220.10">
    <property type="entry name" value="Leucine Aminopeptidase, subunit E, domain 1"/>
    <property type="match status" value="1"/>
</dbReference>
<name>A0A0F9HBI8_9ZZZZ</name>
<evidence type="ECO:0000313" key="2">
    <source>
        <dbReference type="EMBL" id="KKM08433.1"/>
    </source>
</evidence>
<accession>A0A0F9HBI8</accession>
<dbReference type="InterPro" id="IPR048816">
    <property type="entry name" value="Peptidase_M17_N_1"/>
</dbReference>
<dbReference type="AlphaFoldDB" id="A0A0F9HBI8"/>
<reference evidence="2" key="1">
    <citation type="journal article" date="2015" name="Nature">
        <title>Complex archaea that bridge the gap between prokaryotes and eukaryotes.</title>
        <authorList>
            <person name="Spang A."/>
            <person name="Saw J.H."/>
            <person name="Jorgensen S.L."/>
            <person name="Zaremba-Niedzwiedzka K."/>
            <person name="Martijn J."/>
            <person name="Lind A.E."/>
            <person name="van Eijk R."/>
            <person name="Schleper C."/>
            <person name="Guy L."/>
            <person name="Ettema T.J."/>
        </authorList>
    </citation>
    <scope>NUCLEOTIDE SEQUENCE</scope>
</reference>
<organism evidence="2">
    <name type="scientific">marine sediment metagenome</name>
    <dbReference type="NCBI Taxonomy" id="412755"/>
    <lineage>
        <taxon>unclassified sequences</taxon>
        <taxon>metagenomes</taxon>
        <taxon>ecological metagenomes</taxon>
    </lineage>
</organism>
<comment type="caution">
    <text evidence="2">The sequence shown here is derived from an EMBL/GenBank/DDBJ whole genome shotgun (WGS) entry which is preliminary data.</text>
</comment>
<evidence type="ECO:0000259" key="1">
    <source>
        <dbReference type="Pfam" id="PF21337"/>
    </source>
</evidence>
<feature type="domain" description="M17 aminopeptidase N-terminal" evidence="1">
    <location>
        <begin position="14"/>
        <end position="50"/>
    </location>
</feature>
<dbReference type="InterPro" id="IPR043472">
    <property type="entry name" value="Macro_dom-like"/>
</dbReference>
<dbReference type="EMBL" id="LAZR01015562">
    <property type="protein sequence ID" value="KKM08433.1"/>
    <property type="molecule type" value="Genomic_DNA"/>
</dbReference>
<proteinExistence type="predicted"/>
<dbReference type="Pfam" id="PF21337">
    <property type="entry name" value="Peptidase_M17_N_1"/>
    <property type="match status" value="1"/>
</dbReference>
<protein>
    <recommendedName>
        <fullName evidence="1">M17 aminopeptidase N-terminal domain-containing protein</fullName>
    </recommendedName>
</protein>
<sequence>MTLTFTPPSPDAKPIHLVGPDELSAWMEDQDDGVRAWVEGAGFSGAAGSL</sequence>